<comment type="caution">
    <text evidence="11">The sequence shown here is derived from an EMBL/GenBank/DDBJ whole genome shotgun (WGS) entry which is preliminary data.</text>
</comment>
<feature type="transmembrane region" description="Helical" evidence="9">
    <location>
        <begin position="133"/>
        <end position="159"/>
    </location>
</feature>
<protein>
    <recommendedName>
        <fullName evidence="9">Transport permease protein</fullName>
    </recommendedName>
</protein>
<feature type="transmembrane region" description="Helical" evidence="9">
    <location>
        <begin position="203"/>
        <end position="221"/>
    </location>
</feature>
<dbReference type="PANTHER" id="PTHR30413:SF10">
    <property type="entry name" value="CAPSULE POLYSACCHARIDE EXPORT INNER-MEMBRANE PROTEIN CTRC"/>
    <property type="match status" value="1"/>
</dbReference>
<keyword evidence="12" id="KW-1185">Reference proteome</keyword>
<dbReference type="PROSITE" id="PS51012">
    <property type="entry name" value="ABC_TM2"/>
    <property type="match status" value="1"/>
</dbReference>
<gene>
    <name evidence="11" type="ORF">HNQ75_004056</name>
</gene>
<proteinExistence type="inferred from homology"/>
<evidence type="ECO:0000256" key="5">
    <source>
        <dbReference type="ARBA" id="ARBA00022692"/>
    </source>
</evidence>
<keyword evidence="7" id="KW-0762">Sugar transport</keyword>
<evidence type="ECO:0000256" key="3">
    <source>
        <dbReference type="ARBA" id="ARBA00022448"/>
    </source>
</evidence>
<dbReference type="EMBL" id="JACHEJ010000018">
    <property type="protein sequence ID" value="MBB6182067.1"/>
    <property type="molecule type" value="Genomic_DNA"/>
</dbReference>
<evidence type="ECO:0000256" key="2">
    <source>
        <dbReference type="ARBA" id="ARBA00007783"/>
    </source>
</evidence>
<dbReference type="RefSeq" id="WP_210187328.1">
    <property type="nucleotide sequence ID" value="NZ_JACHEJ010000018.1"/>
</dbReference>
<feature type="transmembrane region" description="Helical" evidence="9">
    <location>
        <begin position="91"/>
        <end position="112"/>
    </location>
</feature>
<feature type="transmembrane region" description="Helical" evidence="9">
    <location>
        <begin position="256"/>
        <end position="277"/>
    </location>
</feature>
<keyword evidence="3 9" id="KW-0813">Transport</keyword>
<feature type="transmembrane region" description="Helical" evidence="9">
    <location>
        <begin position="171"/>
        <end position="196"/>
    </location>
</feature>
<keyword evidence="4 9" id="KW-1003">Cell membrane</keyword>
<dbReference type="InterPro" id="IPR047817">
    <property type="entry name" value="ABC2_TM_bact-type"/>
</dbReference>
<evidence type="ECO:0000256" key="1">
    <source>
        <dbReference type="ARBA" id="ARBA00004651"/>
    </source>
</evidence>
<dbReference type="Proteomes" id="UP000535501">
    <property type="component" value="Unassembled WGS sequence"/>
</dbReference>
<dbReference type="PANTHER" id="PTHR30413">
    <property type="entry name" value="INNER MEMBRANE TRANSPORT PERMEASE"/>
    <property type="match status" value="1"/>
</dbReference>
<dbReference type="GO" id="GO:0140359">
    <property type="term" value="F:ABC-type transporter activity"/>
    <property type="evidence" value="ECO:0007669"/>
    <property type="project" value="InterPro"/>
</dbReference>
<accession>A0A7W9Z109</accession>
<keyword evidence="8 9" id="KW-0472">Membrane</keyword>
<keyword evidence="6 9" id="KW-1133">Transmembrane helix</keyword>
<reference evidence="11 12" key="1">
    <citation type="submission" date="2020-08" db="EMBL/GenBank/DDBJ databases">
        <title>Genomic Encyclopedia of Type Strains, Phase IV (KMG-IV): sequencing the most valuable type-strain genomes for metagenomic binning, comparative biology and taxonomic classification.</title>
        <authorList>
            <person name="Goeker M."/>
        </authorList>
    </citation>
    <scope>NUCLEOTIDE SEQUENCE [LARGE SCALE GENOMIC DNA]</scope>
    <source>
        <strain evidence="11 12">DSM 102134</strain>
    </source>
</reference>
<evidence type="ECO:0000256" key="9">
    <source>
        <dbReference type="RuleBase" id="RU361157"/>
    </source>
</evidence>
<comment type="subcellular location">
    <subcellularLocation>
        <location evidence="9">Cell inner membrane</location>
        <topology evidence="9">Multi-pass membrane protein</topology>
    </subcellularLocation>
    <subcellularLocation>
        <location evidence="1">Cell membrane</location>
        <topology evidence="1">Multi-pass membrane protein</topology>
    </subcellularLocation>
</comment>
<keyword evidence="7" id="KW-0625">Polysaccharide transport</keyword>
<evidence type="ECO:0000256" key="6">
    <source>
        <dbReference type="ARBA" id="ARBA00022989"/>
    </source>
</evidence>
<evidence type="ECO:0000313" key="11">
    <source>
        <dbReference type="EMBL" id="MBB6182067.1"/>
    </source>
</evidence>
<dbReference type="InterPro" id="IPR013525">
    <property type="entry name" value="ABC2_TM"/>
</dbReference>
<evidence type="ECO:0000259" key="10">
    <source>
        <dbReference type="PROSITE" id="PS51012"/>
    </source>
</evidence>
<comment type="similarity">
    <text evidence="2 9">Belongs to the ABC-2 integral membrane protein family.</text>
</comment>
<evidence type="ECO:0000256" key="8">
    <source>
        <dbReference type="ARBA" id="ARBA00023136"/>
    </source>
</evidence>
<evidence type="ECO:0000256" key="4">
    <source>
        <dbReference type="ARBA" id="ARBA00022475"/>
    </source>
</evidence>
<keyword evidence="5 9" id="KW-0812">Transmembrane</keyword>
<dbReference type="GO" id="GO:0005886">
    <property type="term" value="C:plasma membrane"/>
    <property type="evidence" value="ECO:0007669"/>
    <property type="project" value="UniProtKB-SubCell"/>
</dbReference>
<evidence type="ECO:0000256" key="7">
    <source>
        <dbReference type="ARBA" id="ARBA00023047"/>
    </source>
</evidence>
<dbReference type="Pfam" id="PF01061">
    <property type="entry name" value="ABC2_membrane"/>
    <property type="match status" value="1"/>
</dbReference>
<name>A0A7W9Z109_9HYPH</name>
<sequence length="288" mass="32282">MALTRYLDQQQAGPALPYGTETMNGRLAESTLWRYRYFILTSIQSDFRARVARSRLGMFWIVLAPLSQVVIYAFVLSSLMSQRLPGIETPFAYSIYLMAGFQAWFLFTEILTRCLNVFIENGNALKKISFPRMALPVIAVGAAILNNLIFFVLVIAAYLLVGYHPGWSLAWFPVLLLVTSALATGLGLVLGILNVFMRDVGQLVAILLQFGFWLTPIVYTIDILPERFQDIIRLNPMFWVVDNYHRVLAYGVAPNLIALGLVAGLAVILLWLALVLFRKASGEIVDVL</sequence>
<organism evidence="11 12">
    <name type="scientific">Pseudorhizobium flavum</name>
    <dbReference type="NCBI Taxonomy" id="1335061"/>
    <lineage>
        <taxon>Bacteria</taxon>
        <taxon>Pseudomonadati</taxon>
        <taxon>Pseudomonadota</taxon>
        <taxon>Alphaproteobacteria</taxon>
        <taxon>Hyphomicrobiales</taxon>
        <taxon>Rhizobiaceae</taxon>
        <taxon>Rhizobium/Agrobacterium group</taxon>
        <taxon>Pseudorhizobium</taxon>
    </lineage>
</organism>
<dbReference type="AlphaFoldDB" id="A0A7W9Z109"/>
<dbReference type="GO" id="GO:0015920">
    <property type="term" value="P:lipopolysaccharide transport"/>
    <property type="evidence" value="ECO:0007669"/>
    <property type="project" value="TreeGrafter"/>
</dbReference>
<evidence type="ECO:0000313" key="12">
    <source>
        <dbReference type="Proteomes" id="UP000535501"/>
    </source>
</evidence>
<feature type="transmembrane region" description="Helical" evidence="9">
    <location>
        <begin position="58"/>
        <end position="79"/>
    </location>
</feature>
<feature type="domain" description="ABC transmembrane type-2" evidence="10">
    <location>
        <begin position="56"/>
        <end position="280"/>
    </location>
</feature>
<dbReference type="GO" id="GO:0015774">
    <property type="term" value="P:polysaccharide transport"/>
    <property type="evidence" value="ECO:0007669"/>
    <property type="project" value="UniProtKB-KW"/>
</dbReference>